<feature type="signal peptide" evidence="1">
    <location>
        <begin position="1"/>
        <end position="23"/>
    </location>
</feature>
<keyword evidence="3" id="KW-1185">Reference proteome</keyword>
<proteinExistence type="predicted"/>
<protein>
    <submittedName>
        <fullName evidence="2">Uncharacterized protein</fullName>
    </submittedName>
</protein>
<evidence type="ECO:0000313" key="2">
    <source>
        <dbReference type="EMBL" id="TCV97791.1"/>
    </source>
</evidence>
<dbReference type="RefSeq" id="WP_132141809.1">
    <property type="nucleotide sequence ID" value="NZ_SMCS01000001.1"/>
</dbReference>
<name>A0A4R3YYF2_9GAMM</name>
<reference evidence="2 3" key="1">
    <citation type="submission" date="2019-03" db="EMBL/GenBank/DDBJ databases">
        <title>Above-ground endophytic microbial communities from plants in different locations in the United States.</title>
        <authorList>
            <person name="Frank C."/>
        </authorList>
    </citation>
    <scope>NUCLEOTIDE SEQUENCE [LARGE SCALE GENOMIC DNA]</scope>
    <source>
        <strain evidence="2 3">LP_13_YM</strain>
    </source>
</reference>
<dbReference type="AlphaFoldDB" id="A0A4R3YYF2"/>
<accession>A0A4R3YYF2</accession>
<organism evidence="2 3">
    <name type="scientific">Luteibacter rhizovicinus</name>
    <dbReference type="NCBI Taxonomy" id="242606"/>
    <lineage>
        <taxon>Bacteria</taxon>
        <taxon>Pseudomonadati</taxon>
        <taxon>Pseudomonadota</taxon>
        <taxon>Gammaproteobacteria</taxon>
        <taxon>Lysobacterales</taxon>
        <taxon>Rhodanobacteraceae</taxon>
        <taxon>Luteibacter</taxon>
    </lineage>
</organism>
<sequence>MDTNFRVFALLILVGTASSPVRAMGEDYELDYQSSQAVFRAIEACKSDGCDLNAYRFSVKRGTSGTEVTLVGRQLSANELFTGDEEHVTERHYLIDLPGRKLIRKWYGK</sequence>
<gene>
    <name evidence="2" type="ORF">EC912_101808</name>
</gene>
<feature type="chain" id="PRO_5020631389" evidence="1">
    <location>
        <begin position="24"/>
        <end position="109"/>
    </location>
</feature>
<evidence type="ECO:0000313" key="3">
    <source>
        <dbReference type="Proteomes" id="UP000295645"/>
    </source>
</evidence>
<dbReference type="Proteomes" id="UP000295645">
    <property type="component" value="Unassembled WGS sequence"/>
</dbReference>
<comment type="caution">
    <text evidence="2">The sequence shown here is derived from an EMBL/GenBank/DDBJ whole genome shotgun (WGS) entry which is preliminary data.</text>
</comment>
<dbReference type="EMBL" id="SMCS01000001">
    <property type="protein sequence ID" value="TCV97791.1"/>
    <property type="molecule type" value="Genomic_DNA"/>
</dbReference>
<evidence type="ECO:0000256" key="1">
    <source>
        <dbReference type="SAM" id="SignalP"/>
    </source>
</evidence>
<keyword evidence="1" id="KW-0732">Signal</keyword>